<feature type="non-terminal residue" evidence="2">
    <location>
        <position position="193"/>
    </location>
</feature>
<name>A0A199V4Q4_ANACO</name>
<evidence type="ECO:0000256" key="1">
    <source>
        <dbReference type="SAM" id="MobiDB-lite"/>
    </source>
</evidence>
<dbReference type="STRING" id="4615.A0A199V4Q4"/>
<feature type="compositionally biased region" description="Basic and acidic residues" evidence="1">
    <location>
        <begin position="67"/>
        <end position="79"/>
    </location>
</feature>
<feature type="region of interest" description="Disordered" evidence="1">
    <location>
        <begin position="144"/>
        <end position="163"/>
    </location>
</feature>
<accession>A0A199V4Q4</accession>
<proteinExistence type="predicted"/>
<sequence length="193" mass="21730">SVKADLGPEFVDENAAGGVTDEGAEGRDEAGEALHVRRERRLLDAVPRDARVDCHVGDRDRRRHAHEAHQCRDRREAASRRDYLRGTCDDEIGAAAIAADGNDVGEDAPDGLQDPGNVVQAHEQLHRRRLRLLHVLPVVVRHDAKERPREPVAQPVDEHDADHERRVQLPAQHRHPSERLRHQPCYLLLLPNA</sequence>
<feature type="region of interest" description="Disordered" evidence="1">
    <location>
        <begin position="59"/>
        <end position="79"/>
    </location>
</feature>
<reference evidence="2 3" key="1">
    <citation type="journal article" date="2016" name="DNA Res.">
        <title>The draft genome of MD-2 pineapple using hybrid error correction of long reads.</title>
        <authorList>
            <person name="Redwan R.M."/>
            <person name="Saidin A."/>
            <person name="Kumar S.V."/>
        </authorList>
    </citation>
    <scope>NUCLEOTIDE SEQUENCE [LARGE SCALE GENOMIC DNA]</scope>
    <source>
        <strain evidence="3">cv. MD2</strain>
        <tissue evidence="2">Leaf</tissue>
    </source>
</reference>
<protein>
    <submittedName>
        <fullName evidence="2">Uncharacterized protein</fullName>
    </submittedName>
</protein>
<feature type="non-terminal residue" evidence="2">
    <location>
        <position position="1"/>
    </location>
</feature>
<dbReference type="EMBL" id="LSRQ01003331">
    <property type="protein sequence ID" value="OAY71876.1"/>
    <property type="molecule type" value="Genomic_DNA"/>
</dbReference>
<evidence type="ECO:0000313" key="2">
    <source>
        <dbReference type="EMBL" id="OAY71876.1"/>
    </source>
</evidence>
<gene>
    <name evidence="2" type="ORF">ACMD2_11160</name>
</gene>
<dbReference type="Proteomes" id="UP000092600">
    <property type="component" value="Unassembled WGS sequence"/>
</dbReference>
<organism evidence="2 3">
    <name type="scientific">Ananas comosus</name>
    <name type="common">Pineapple</name>
    <name type="synonym">Ananas ananas</name>
    <dbReference type="NCBI Taxonomy" id="4615"/>
    <lineage>
        <taxon>Eukaryota</taxon>
        <taxon>Viridiplantae</taxon>
        <taxon>Streptophyta</taxon>
        <taxon>Embryophyta</taxon>
        <taxon>Tracheophyta</taxon>
        <taxon>Spermatophyta</taxon>
        <taxon>Magnoliopsida</taxon>
        <taxon>Liliopsida</taxon>
        <taxon>Poales</taxon>
        <taxon>Bromeliaceae</taxon>
        <taxon>Bromelioideae</taxon>
        <taxon>Ananas</taxon>
    </lineage>
</organism>
<dbReference type="AlphaFoldDB" id="A0A199V4Q4"/>
<comment type="caution">
    <text evidence="2">The sequence shown here is derived from an EMBL/GenBank/DDBJ whole genome shotgun (WGS) entry which is preliminary data.</text>
</comment>
<feature type="region of interest" description="Disordered" evidence="1">
    <location>
        <begin position="1"/>
        <end position="32"/>
    </location>
</feature>
<evidence type="ECO:0000313" key="3">
    <source>
        <dbReference type="Proteomes" id="UP000092600"/>
    </source>
</evidence>